<name>A0A1V9ZHN9_ACHHY</name>
<keyword evidence="3" id="KW-0862">Zinc</keyword>
<dbReference type="GO" id="GO:0005811">
    <property type="term" value="C:lipid droplet"/>
    <property type="evidence" value="ECO:0007669"/>
    <property type="project" value="TreeGrafter"/>
</dbReference>
<feature type="domain" description="FYVE-type" evidence="5">
    <location>
        <begin position="154"/>
        <end position="214"/>
    </location>
</feature>
<accession>A0A1V9ZHN9</accession>
<dbReference type="PROSITE" id="PS50178">
    <property type="entry name" value="ZF_FYVE"/>
    <property type="match status" value="2"/>
</dbReference>
<dbReference type="InterPro" id="IPR000306">
    <property type="entry name" value="Znf_FYVE"/>
</dbReference>
<protein>
    <recommendedName>
        <fullName evidence="5">FYVE-type domain-containing protein</fullName>
    </recommendedName>
</protein>
<dbReference type="GO" id="GO:0005545">
    <property type="term" value="F:1-phosphatidylinositol binding"/>
    <property type="evidence" value="ECO:0007669"/>
    <property type="project" value="TreeGrafter"/>
</dbReference>
<dbReference type="PANTHER" id="PTHR46624">
    <property type="entry name" value="AGAP002036-PA"/>
    <property type="match status" value="1"/>
</dbReference>
<evidence type="ECO:0000259" key="5">
    <source>
        <dbReference type="PROSITE" id="PS50178"/>
    </source>
</evidence>
<keyword evidence="1" id="KW-0479">Metal-binding</keyword>
<dbReference type="SUPFAM" id="SSF57903">
    <property type="entry name" value="FYVE/PHD zinc finger"/>
    <property type="match status" value="2"/>
</dbReference>
<sequence length="217" mass="24927">MPEPAPVQRFLDAHRFDTKELSPHCIVCRGDFTNWQRKYHCTMCGSVVCVLCMDIRAVTVQGRGQSKVCVCYGCTVTYERKYQRPNAKHAAGDDVMPDGTFEYCLRTMELMDCREFGRVEAIVNFYAGDGNQELVEKPVLTLDRVAPVDSWVLDVHRHQCVACARKFSTMLRKHHCRVCGEVVCKNCFQWKNAISLTTDKINVKVCKLCHLHYYFVS</sequence>
<proteinExistence type="predicted"/>
<dbReference type="EMBL" id="JNBR01000103">
    <property type="protein sequence ID" value="OQR97512.1"/>
    <property type="molecule type" value="Genomic_DNA"/>
</dbReference>
<dbReference type="OrthoDB" id="957735at2759"/>
<keyword evidence="7" id="KW-1185">Reference proteome</keyword>
<evidence type="ECO:0000256" key="2">
    <source>
        <dbReference type="ARBA" id="ARBA00022771"/>
    </source>
</evidence>
<dbReference type="InterPro" id="IPR011011">
    <property type="entry name" value="Znf_FYVE_PHD"/>
</dbReference>
<dbReference type="PANTHER" id="PTHR46624:SF4">
    <property type="entry name" value="FYVE-TYPE DOMAIN-CONTAINING PROTEIN"/>
    <property type="match status" value="1"/>
</dbReference>
<keyword evidence="2 4" id="KW-0863">Zinc-finger</keyword>
<dbReference type="Pfam" id="PF01363">
    <property type="entry name" value="FYVE"/>
    <property type="match status" value="2"/>
</dbReference>
<organism evidence="6 7">
    <name type="scientific">Achlya hypogyna</name>
    <name type="common">Oomycete</name>
    <name type="synonym">Protoachlya hypogyna</name>
    <dbReference type="NCBI Taxonomy" id="1202772"/>
    <lineage>
        <taxon>Eukaryota</taxon>
        <taxon>Sar</taxon>
        <taxon>Stramenopiles</taxon>
        <taxon>Oomycota</taxon>
        <taxon>Saprolegniomycetes</taxon>
        <taxon>Saprolegniales</taxon>
        <taxon>Achlyaceae</taxon>
        <taxon>Achlya</taxon>
    </lineage>
</organism>
<dbReference type="GO" id="GO:0005547">
    <property type="term" value="F:phosphatidylinositol-3,4,5-trisphosphate binding"/>
    <property type="evidence" value="ECO:0007669"/>
    <property type="project" value="TreeGrafter"/>
</dbReference>
<gene>
    <name evidence="6" type="ORF">ACHHYP_10900</name>
</gene>
<dbReference type="InterPro" id="IPR013083">
    <property type="entry name" value="Znf_RING/FYVE/PHD"/>
</dbReference>
<dbReference type="GO" id="GO:0140042">
    <property type="term" value="P:lipid droplet formation"/>
    <property type="evidence" value="ECO:0007669"/>
    <property type="project" value="TreeGrafter"/>
</dbReference>
<dbReference type="Gene3D" id="3.30.40.10">
    <property type="entry name" value="Zinc/RING finger domain, C3HC4 (zinc finger)"/>
    <property type="match status" value="2"/>
</dbReference>
<dbReference type="GO" id="GO:0032266">
    <property type="term" value="F:phosphatidylinositol-3-phosphate binding"/>
    <property type="evidence" value="ECO:0007669"/>
    <property type="project" value="TreeGrafter"/>
</dbReference>
<evidence type="ECO:0000256" key="3">
    <source>
        <dbReference type="ARBA" id="ARBA00022833"/>
    </source>
</evidence>
<comment type="caution">
    <text evidence="6">The sequence shown here is derived from an EMBL/GenBank/DDBJ whole genome shotgun (WGS) entry which is preliminary data.</text>
</comment>
<dbReference type="AlphaFoldDB" id="A0A1V9ZHN9"/>
<evidence type="ECO:0000313" key="7">
    <source>
        <dbReference type="Proteomes" id="UP000243579"/>
    </source>
</evidence>
<dbReference type="SMART" id="SM00064">
    <property type="entry name" value="FYVE"/>
    <property type="match status" value="2"/>
</dbReference>
<dbReference type="Proteomes" id="UP000243579">
    <property type="component" value="Unassembled WGS sequence"/>
</dbReference>
<evidence type="ECO:0000256" key="4">
    <source>
        <dbReference type="PROSITE-ProRule" id="PRU00091"/>
    </source>
</evidence>
<dbReference type="GO" id="GO:0008270">
    <property type="term" value="F:zinc ion binding"/>
    <property type="evidence" value="ECO:0007669"/>
    <property type="project" value="UniProtKB-KW"/>
</dbReference>
<dbReference type="InterPro" id="IPR017455">
    <property type="entry name" value="Znf_FYVE-rel"/>
</dbReference>
<dbReference type="InterPro" id="IPR042427">
    <property type="entry name" value="ZFYV1"/>
</dbReference>
<dbReference type="CDD" id="cd00065">
    <property type="entry name" value="FYVE_like_SF"/>
    <property type="match status" value="1"/>
</dbReference>
<evidence type="ECO:0000313" key="6">
    <source>
        <dbReference type="EMBL" id="OQR97512.1"/>
    </source>
</evidence>
<dbReference type="GO" id="GO:0043325">
    <property type="term" value="F:phosphatidylinositol-3,4-bisphosphate binding"/>
    <property type="evidence" value="ECO:0007669"/>
    <property type="project" value="TreeGrafter"/>
</dbReference>
<feature type="domain" description="FYVE-type" evidence="5">
    <location>
        <begin position="19"/>
        <end position="79"/>
    </location>
</feature>
<evidence type="ECO:0000256" key="1">
    <source>
        <dbReference type="ARBA" id="ARBA00022723"/>
    </source>
</evidence>
<reference evidence="6 7" key="1">
    <citation type="journal article" date="2014" name="Genome Biol. Evol.">
        <title>The secreted proteins of Achlya hypogyna and Thraustotheca clavata identify the ancestral oomycete secretome and reveal gene acquisitions by horizontal gene transfer.</title>
        <authorList>
            <person name="Misner I."/>
            <person name="Blouin N."/>
            <person name="Leonard G."/>
            <person name="Richards T.A."/>
            <person name="Lane C.E."/>
        </authorList>
    </citation>
    <scope>NUCLEOTIDE SEQUENCE [LARGE SCALE GENOMIC DNA]</scope>
    <source>
        <strain evidence="6 7">ATCC 48635</strain>
    </source>
</reference>
<dbReference type="STRING" id="1202772.A0A1V9ZHN9"/>